<evidence type="ECO:0000256" key="1">
    <source>
        <dbReference type="SAM" id="MobiDB-lite"/>
    </source>
</evidence>
<dbReference type="EMBL" id="CP039350">
    <property type="protein sequence ID" value="QCD95698.1"/>
    <property type="molecule type" value="Genomic_DNA"/>
</dbReference>
<dbReference type="Proteomes" id="UP000501690">
    <property type="component" value="Linkage Group LG6"/>
</dbReference>
<evidence type="ECO:0000313" key="2">
    <source>
        <dbReference type="EMBL" id="QCD95698.1"/>
    </source>
</evidence>
<feature type="region of interest" description="Disordered" evidence="1">
    <location>
        <begin position="1"/>
        <end position="22"/>
    </location>
</feature>
<dbReference type="AlphaFoldDB" id="A0A4D6M531"/>
<sequence>MVASPDSTRRVRSLGDAGGGSDYDGYRWRWLSPMGLLRFAHSTVEKEDDATAALTTPSVVANDVNGHSGDERGTCSGCSYCLHL</sequence>
<protein>
    <submittedName>
        <fullName evidence="2">Uncharacterized protein</fullName>
    </submittedName>
</protein>
<proteinExistence type="predicted"/>
<reference evidence="2 3" key="1">
    <citation type="submission" date="2019-04" db="EMBL/GenBank/DDBJ databases">
        <title>An improved genome assembly and genetic linkage map for asparagus bean, Vigna unguiculata ssp. sesquipedialis.</title>
        <authorList>
            <person name="Xia Q."/>
            <person name="Zhang R."/>
            <person name="Dong Y."/>
        </authorList>
    </citation>
    <scope>NUCLEOTIDE SEQUENCE [LARGE SCALE GENOMIC DNA]</scope>
    <source>
        <tissue evidence="2">Leaf</tissue>
    </source>
</reference>
<name>A0A4D6M531_VIGUN</name>
<gene>
    <name evidence="2" type="ORF">DEO72_LG6g393</name>
</gene>
<organism evidence="2 3">
    <name type="scientific">Vigna unguiculata</name>
    <name type="common">Cowpea</name>
    <dbReference type="NCBI Taxonomy" id="3917"/>
    <lineage>
        <taxon>Eukaryota</taxon>
        <taxon>Viridiplantae</taxon>
        <taxon>Streptophyta</taxon>
        <taxon>Embryophyta</taxon>
        <taxon>Tracheophyta</taxon>
        <taxon>Spermatophyta</taxon>
        <taxon>Magnoliopsida</taxon>
        <taxon>eudicotyledons</taxon>
        <taxon>Gunneridae</taxon>
        <taxon>Pentapetalae</taxon>
        <taxon>rosids</taxon>
        <taxon>fabids</taxon>
        <taxon>Fabales</taxon>
        <taxon>Fabaceae</taxon>
        <taxon>Papilionoideae</taxon>
        <taxon>50 kb inversion clade</taxon>
        <taxon>NPAAA clade</taxon>
        <taxon>indigoferoid/millettioid clade</taxon>
        <taxon>Phaseoleae</taxon>
        <taxon>Vigna</taxon>
    </lineage>
</organism>
<accession>A0A4D6M531</accession>
<keyword evidence="3" id="KW-1185">Reference proteome</keyword>
<evidence type="ECO:0000313" key="3">
    <source>
        <dbReference type="Proteomes" id="UP000501690"/>
    </source>
</evidence>